<dbReference type="RefSeq" id="XP_022476236.1">
    <property type="nucleotide sequence ID" value="XM_022617222.1"/>
</dbReference>
<proteinExistence type="predicted"/>
<sequence>MKELLANSVNLEAQSESLALMGLLAKPKP</sequence>
<reference evidence="1 2" key="1">
    <citation type="submission" date="2016-09" db="EMBL/GenBank/DDBJ databases">
        <authorList>
            <person name="Capua I."/>
            <person name="De Benedictis P."/>
            <person name="Joannis T."/>
            <person name="Lombin L.H."/>
            <person name="Cattoli G."/>
        </authorList>
    </citation>
    <scope>NUCLEOTIDE SEQUENCE [LARGE SCALE GENOMIC DNA]</scope>
    <source>
        <strain evidence="1 2">IMI 309357</strain>
    </source>
</reference>
<dbReference type="AlphaFoldDB" id="A0A1G4BCI9"/>
<keyword evidence="2" id="KW-1185">Reference proteome</keyword>
<gene>
    <name evidence="1" type="ORF">CORC01_05579</name>
</gene>
<protein>
    <submittedName>
        <fullName evidence="1">Uncharacterized protein</fullName>
    </submittedName>
</protein>
<comment type="caution">
    <text evidence="1">The sequence shown here is derived from an EMBL/GenBank/DDBJ whole genome shotgun (WGS) entry which is preliminary data.</text>
</comment>
<evidence type="ECO:0000313" key="1">
    <source>
        <dbReference type="EMBL" id="OHE99087.1"/>
    </source>
</evidence>
<evidence type="ECO:0000313" key="2">
    <source>
        <dbReference type="Proteomes" id="UP000176998"/>
    </source>
</evidence>
<dbReference type="EMBL" id="MJBS01000039">
    <property type="protein sequence ID" value="OHE99087.1"/>
    <property type="molecule type" value="Genomic_DNA"/>
</dbReference>
<accession>A0A1G4BCI9</accession>
<dbReference type="Proteomes" id="UP000176998">
    <property type="component" value="Unassembled WGS sequence"/>
</dbReference>
<dbReference type="GeneID" id="34558732"/>
<organism evidence="1 2">
    <name type="scientific">Colletotrichum orchidophilum</name>
    <dbReference type="NCBI Taxonomy" id="1209926"/>
    <lineage>
        <taxon>Eukaryota</taxon>
        <taxon>Fungi</taxon>
        <taxon>Dikarya</taxon>
        <taxon>Ascomycota</taxon>
        <taxon>Pezizomycotina</taxon>
        <taxon>Sordariomycetes</taxon>
        <taxon>Hypocreomycetidae</taxon>
        <taxon>Glomerellales</taxon>
        <taxon>Glomerellaceae</taxon>
        <taxon>Colletotrichum</taxon>
    </lineage>
</organism>
<name>A0A1G4BCI9_9PEZI</name>